<keyword evidence="2" id="KW-1185">Reference proteome</keyword>
<dbReference type="AlphaFoldDB" id="A0A7W3XTH8"/>
<dbReference type="EMBL" id="JACJIP010000033">
    <property type="protein sequence ID" value="MBA9087633.1"/>
    <property type="molecule type" value="Genomic_DNA"/>
</dbReference>
<reference evidence="1 2" key="1">
    <citation type="submission" date="2020-08" db="EMBL/GenBank/DDBJ databases">
        <title>Genomic Encyclopedia of Type Strains, Phase III (KMG-III): the genomes of soil and plant-associated and newly described type strains.</title>
        <authorList>
            <person name="Whitman W."/>
        </authorList>
    </citation>
    <scope>NUCLEOTIDE SEQUENCE [LARGE SCALE GENOMIC DNA]</scope>
    <source>
        <strain evidence="1 2">CECT 8693</strain>
    </source>
</reference>
<comment type="caution">
    <text evidence="1">The sequence shown here is derived from an EMBL/GenBank/DDBJ whole genome shotgun (WGS) entry which is preliminary data.</text>
</comment>
<accession>A0A7W3XTH8</accession>
<protein>
    <submittedName>
        <fullName evidence="1">Uncharacterized protein</fullName>
    </submittedName>
</protein>
<name>A0A7W3XTH8_9BACL</name>
<dbReference type="RefSeq" id="WP_182538650.1">
    <property type="nucleotide sequence ID" value="NZ_JACJIP010000033.1"/>
</dbReference>
<evidence type="ECO:0000313" key="2">
    <source>
        <dbReference type="Proteomes" id="UP000567067"/>
    </source>
</evidence>
<dbReference type="Proteomes" id="UP000567067">
    <property type="component" value="Unassembled WGS sequence"/>
</dbReference>
<organism evidence="1 2">
    <name type="scientific">Fontibacillus solani</name>
    <dbReference type="NCBI Taxonomy" id="1572857"/>
    <lineage>
        <taxon>Bacteria</taxon>
        <taxon>Bacillati</taxon>
        <taxon>Bacillota</taxon>
        <taxon>Bacilli</taxon>
        <taxon>Bacillales</taxon>
        <taxon>Paenibacillaceae</taxon>
        <taxon>Fontibacillus</taxon>
    </lineage>
</organism>
<proteinExistence type="predicted"/>
<gene>
    <name evidence="1" type="ORF">FHR92_004118</name>
</gene>
<sequence length="62" mass="6666">MNEVASVIDNIWNAVEWDIVVEVNLQNDATDMAGNKTFSVNQTGVKIMGLALTIEGGCQPIS</sequence>
<evidence type="ECO:0000313" key="1">
    <source>
        <dbReference type="EMBL" id="MBA9087633.1"/>
    </source>
</evidence>